<dbReference type="Gene3D" id="3.40.50.11440">
    <property type="match status" value="1"/>
</dbReference>
<gene>
    <name evidence="2" type="ORF">LL038_17345</name>
</gene>
<evidence type="ECO:0000259" key="1">
    <source>
        <dbReference type="Pfam" id="PF04015"/>
    </source>
</evidence>
<evidence type="ECO:0000313" key="2">
    <source>
        <dbReference type="EMBL" id="WAG59390.1"/>
    </source>
</evidence>
<organism evidence="2 3">
    <name type="scientific">Clostridium estertheticum</name>
    <dbReference type="NCBI Taxonomy" id="238834"/>
    <lineage>
        <taxon>Bacteria</taxon>
        <taxon>Bacillati</taxon>
        <taxon>Bacillota</taxon>
        <taxon>Clostridia</taxon>
        <taxon>Eubacteriales</taxon>
        <taxon>Clostridiaceae</taxon>
        <taxon>Clostridium</taxon>
    </lineage>
</organism>
<feature type="domain" description="DUF362" evidence="1">
    <location>
        <begin position="98"/>
        <end position="311"/>
    </location>
</feature>
<proteinExistence type="predicted"/>
<dbReference type="RefSeq" id="WP_253200369.1">
    <property type="nucleotide sequence ID" value="NZ_CP086239.1"/>
</dbReference>
<dbReference type="InterPro" id="IPR007160">
    <property type="entry name" value="DUF362"/>
</dbReference>
<sequence>MFFERRQITMKRKIFNIVLSIAMIAVVLVGCGKTATPVSTTKIPTISVGGKATHTSGNVAENGTSTKNASTVYMTKVISTASLMKIYKSLDWKPQGKVGVKLSTGEAGDTYYLHPELIGDLVHAVDGTIIESNTAYGGSRSATAAHRQTIEDHGFNTIADVDIMDEEGTKDLAAVPGSVHLKKDTVGSHLENYNSILVLSHFKGHVMGGFGGALKNISIGIASKNGKMYIHSGGGTDKTFSPGDQNDFLESMAEAAGAVMQDKKGRMVYISVMNNLSVDCDCVSNPAKPTMGDIGILSSYDPVALDRACVDLVYADPHGKDLINRIESRNGTLILDHAVDLGIGSQTYQLKNIDE</sequence>
<evidence type="ECO:0000313" key="3">
    <source>
        <dbReference type="Proteomes" id="UP001164733"/>
    </source>
</evidence>
<dbReference type="AlphaFoldDB" id="A0AA47I634"/>
<accession>A0AA47I634</accession>
<dbReference type="PROSITE" id="PS51257">
    <property type="entry name" value="PROKAR_LIPOPROTEIN"/>
    <property type="match status" value="1"/>
</dbReference>
<dbReference type="Pfam" id="PF04015">
    <property type="entry name" value="DUF362"/>
    <property type="match status" value="1"/>
</dbReference>
<protein>
    <submittedName>
        <fullName evidence="2">DUF362 domain-containing protein</fullName>
    </submittedName>
</protein>
<dbReference type="EMBL" id="CP086239">
    <property type="protein sequence ID" value="WAG59390.1"/>
    <property type="molecule type" value="Genomic_DNA"/>
</dbReference>
<reference evidence="2" key="1">
    <citation type="submission" date="2021-11" db="EMBL/GenBank/DDBJ databases">
        <title>Clostridia strains as spoilage organisms.</title>
        <authorList>
            <person name="Wambui J."/>
            <person name="Stevens M.J.A."/>
            <person name="Stephan R."/>
        </authorList>
    </citation>
    <scope>NUCLEOTIDE SEQUENCE</scope>
    <source>
        <strain evidence="2">CF009</strain>
    </source>
</reference>
<name>A0AA47I634_9CLOT</name>
<dbReference type="Proteomes" id="UP001164733">
    <property type="component" value="Chromosome"/>
</dbReference>